<evidence type="ECO:0000256" key="6">
    <source>
        <dbReference type="ARBA" id="ARBA00022723"/>
    </source>
</evidence>
<sequence length="320" mass="36221">MIAQHIEGVLREKVVKWKHCSVVLFGSSFMRYGLVDSDVDLCLVPNGAGLTDSRQTEYPLTDSDVISWHKPTAPADNLKQLEEMRQRVCSRIQMVNEDMQNTTYQGIGVRNSQLLRVYSSFDDRARVLGIAVKRWAKRRSITGPVNGFLSSYSIVLLTIYYLQLVDVLPNLHDRRLLEYARVPMEYYTGVNIAFCTDLKVARDFHQRATAGSNSSGLSLTALLVGFFSFYAKQFDCTNRVVAVRSPDMPTPKRVLWNPAHIQAWRISIQDPIQASRDLGAVLKFEQNRITMSELSRAHTMLTQGRSFDEVCAATQVFGES</sequence>
<comment type="cofactor">
    <cofactor evidence="1">
        <name>Mn(2+)</name>
        <dbReference type="ChEBI" id="CHEBI:29035"/>
    </cofactor>
</comment>
<keyword evidence="12" id="KW-1185">Reference proteome</keyword>
<dbReference type="Pfam" id="PF22600">
    <property type="entry name" value="MTPAP-like_central"/>
    <property type="match status" value="1"/>
</dbReference>
<dbReference type="InterPro" id="IPR054708">
    <property type="entry name" value="MTPAP-like_central"/>
</dbReference>
<evidence type="ECO:0000259" key="10">
    <source>
        <dbReference type="Pfam" id="PF22600"/>
    </source>
</evidence>
<keyword evidence="8" id="KW-1133">Transmembrane helix</keyword>
<evidence type="ECO:0000256" key="3">
    <source>
        <dbReference type="ARBA" id="ARBA00004496"/>
    </source>
</evidence>
<keyword evidence="8" id="KW-0812">Transmembrane</keyword>
<name>A0A9W6TUE4_9STRA</name>
<dbReference type="Proteomes" id="UP001165083">
    <property type="component" value="Unassembled WGS sequence"/>
</dbReference>
<dbReference type="PANTHER" id="PTHR12271">
    <property type="entry name" value="POLY A POLYMERASE CID PAP -RELATED"/>
    <property type="match status" value="1"/>
</dbReference>
<evidence type="ECO:0000256" key="5">
    <source>
        <dbReference type="ARBA" id="ARBA00022679"/>
    </source>
</evidence>
<evidence type="ECO:0000256" key="2">
    <source>
        <dbReference type="ARBA" id="ARBA00001946"/>
    </source>
</evidence>
<dbReference type="AlphaFoldDB" id="A0A9W6TUE4"/>
<dbReference type="GO" id="GO:0005737">
    <property type="term" value="C:cytoplasm"/>
    <property type="evidence" value="ECO:0007669"/>
    <property type="project" value="UniProtKB-SubCell"/>
</dbReference>
<dbReference type="Pfam" id="PF03828">
    <property type="entry name" value="PAP_assoc"/>
    <property type="match status" value="1"/>
</dbReference>
<dbReference type="Gene3D" id="3.30.460.10">
    <property type="entry name" value="Beta Polymerase, domain 2"/>
    <property type="match status" value="1"/>
</dbReference>
<protein>
    <submittedName>
        <fullName evidence="11">Unnamed protein product</fullName>
    </submittedName>
</protein>
<dbReference type="PANTHER" id="PTHR12271:SF40">
    <property type="entry name" value="POLY(A) RNA POLYMERASE GLD2"/>
    <property type="match status" value="1"/>
</dbReference>
<dbReference type="EMBL" id="BSXW01000363">
    <property type="protein sequence ID" value="GMF20060.1"/>
    <property type="molecule type" value="Genomic_DNA"/>
</dbReference>
<dbReference type="SUPFAM" id="SSF81631">
    <property type="entry name" value="PAP/OAS1 substrate-binding domain"/>
    <property type="match status" value="1"/>
</dbReference>
<reference evidence="11" key="1">
    <citation type="submission" date="2023-04" db="EMBL/GenBank/DDBJ databases">
        <title>Phytophthora lilii NBRC 32176.</title>
        <authorList>
            <person name="Ichikawa N."/>
            <person name="Sato H."/>
            <person name="Tonouchi N."/>
        </authorList>
    </citation>
    <scope>NUCLEOTIDE SEQUENCE</scope>
    <source>
        <strain evidence="11">NBRC 32176</strain>
    </source>
</reference>
<comment type="subcellular location">
    <subcellularLocation>
        <location evidence="3">Cytoplasm</location>
    </subcellularLocation>
</comment>
<accession>A0A9W6TUE4</accession>
<evidence type="ECO:0000256" key="4">
    <source>
        <dbReference type="ARBA" id="ARBA00022490"/>
    </source>
</evidence>
<keyword evidence="8" id="KW-0472">Membrane</keyword>
<keyword evidence="7" id="KW-0460">Magnesium</keyword>
<dbReference type="InterPro" id="IPR002058">
    <property type="entry name" value="PAP_assoc"/>
</dbReference>
<dbReference type="GO" id="GO:0016779">
    <property type="term" value="F:nucleotidyltransferase activity"/>
    <property type="evidence" value="ECO:0007669"/>
    <property type="project" value="TreeGrafter"/>
</dbReference>
<dbReference type="GO" id="GO:0031123">
    <property type="term" value="P:RNA 3'-end processing"/>
    <property type="evidence" value="ECO:0007669"/>
    <property type="project" value="TreeGrafter"/>
</dbReference>
<gene>
    <name evidence="11" type="ORF">Plil01_000775000</name>
</gene>
<evidence type="ECO:0000256" key="7">
    <source>
        <dbReference type="ARBA" id="ARBA00022842"/>
    </source>
</evidence>
<evidence type="ECO:0000259" key="9">
    <source>
        <dbReference type="Pfam" id="PF03828"/>
    </source>
</evidence>
<evidence type="ECO:0000256" key="1">
    <source>
        <dbReference type="ARBA" id="ARBA00001936"/>
    </source>
</evidence>
<organism evidence="11 12">
    <name type="scientific">Phytophthora lilii</name>
    <dbReference type="NCBI Taxonomy" id="2077276"/>
    <lineage>
        <taxon>Eukaryota</taxon>
        <taxon>Sar</taxon>
        <taxon>Stramenopiles</taxon>
        <taxon>Oomycota</taxon>
        <taxon>Peronosporomycetes</taxon>
        <taxon>Peronosporales</taxon>
        <taxon>Peronosporaceae</taxon>
        <taxon>Phytophthora</taxon>
    </lineage>
</organism>
<evidence type="ECO:0000256" key="8">
    <source>
        <dbReference type="SAM" id="Phobius"/>
    </source>
</evidence>
<dbReference type="Gene3D" id="1.10.1410.10">
    <property type="match status" value="1"/>
</dbReference>
<dbReference type="SUPFAM" id="SSF81301">
    <property type="entry name" value="Nucleotidyltransferase"/>
    <property type="match status" value="1"/>
</dbReference>
<evidence type="ECO:0000313" key="11">
    <source>
        <dbReference type="EMBL" id="GMF20060.1"/>
    </source>
</evidence>
<comment type="caution">
    <text evidence="11">The sequence shown here is derived from an EMBL/GenBank/DDBJ whole genome shotgun (WGS) entry which is preliminary data.</text>
</comment>
<feature type="transmembrane region" description="Helical" evidence="8">
    <location>
        <begin position="143"/>
        <end position="162"/>
    </location>
</feature>
<evidence type="ECO:0000313" key="12">
    <source>
        <dbReference type="Proteomes" id="UP001165083"/>
    </source>
</evidence>
<comment type="cofactor">
    <cofactor evidence="2">
        <name>Mg(2+)</name>
        <dbReference type="ChEBI" id="CHEBI:18420"/>
    </cofactor>
</comment>
<feature type="domain" description="PAP-associated" evidence="9">
    <location>
        <begin position="218"/>
        <end position="275"/>
    </location>
</feature>
<dbReference type="GO" id="GO:0046872">
    <property type="term" value="F:metal ion binding"/>
    <property type="evidence" value="ECO:0007669"/>
    <property type="project" value="UniProtKB-KW"/>
</dbReference>
<keyword evidence="4" id="KW-0963">Cytoplasm</keyword>
<keyword evidence="5" id="KW-0808">Transferase</keyword>
<proteinExistence type="predicted"/>
<dbReference type="OrthoDB" id="407432at2759"/>
<keyword evidence="6" id="KW-0479">Metal-binding</keyword>
<dbReference type="InterPro" id="IPR043519">
    <property type="entry name" value="NT_sf"/>
</dbReference>
<feature type="domain" description="Poly(A) RNA polymerase mitochondrial-like central palm" evidence="10">
    <location>
        <begin position="4"/>
        <end position="119"/>
    </location>
</feature>